<dbReference type="Proteomes" id="UP000051581">
    <property type="component" value="Unassembled WGS sequence"/>
</dbReference>
<proteinExistence type="predicted"/>
<dbReference type="Gene3D" id="3.40.50.360">
    <property type="match status" value="1"/>
</dbReference>
<dbReference type="InterPro" id="IPR001226">
    <property type="entry name" value="Flavodoxin_CS"/>
</dbReference>
<reference evidence="2 3" key="1">
    <citation type="journal article" date="2015" name="Genome Announc.">
        <title>Expanding the biotechnology potential of lactobacilli through comparative genomics of 213 strains and associated genera.</title>
        <authorList>
            <person name="Sun Z."/>
            <person name="Harris H.M."/>
            <person name="McCann A."/>
            <person name="Guo C."/>
            <person name="Argimon S."/>
            <person name="Zhang W."/>
            <person name="Yang X."/>
            <person name="Jeffery I.B."/>
            <person name="Cooney J.C."/>
            <person name="Kagawa T.F."/>
            <person name="Liu W."/>
            <person name="Song Y."/>
            <person name="Salvetti E."/>
            <person name="Wrobel A."/>
            <person name="Rasinkangas P."/>
            <person name="Parkhill J."/>
            <person name="Rea M.C."/>
            <person name="O'Sullivan O."/>
            <person name="Ritari J."/>
            <person name="Douillard F.P."/>
            <person name="Paul Ross R."/>
            <person name="Yang R."/>
            <person name="Briner A.E."/>
            <person name="Felis G.E."/>
            <person name="de Vos W.M."/>
            <person name="Barrangou R."/>
            <person name="Klaenhammer T.R."/>
            <person name="Caufield P.W."/>
            <person name="Cui Y."/>
            <person name="Zhang H."/>
            <person name="O'Toole P.W."/>
        </authorList>
    </citation>
    <scope>NUCLEOTIDE SEQUENCE [LARGE SCALE GENOMIC DNA]</scope>
    <source>
        <strain evidence="2 3">DSM 19904</strain>
    </source>
</reference>
<dbReference type="PROSITE" id="PS00201">
    <property type="entry name" value="FLAVODOXIN"/>
    <property type="match status" value="1"/>
</dbReference>
<dbReference type="PATRIC" id="fig|1423808.3.peg.2386"/>
<organism evidence="2 3">
    <name type="scientific">Lentilactobacillus sunkii DSM 19904</name>
    <dbReference type="NCBI Taxonomy" id="1423808"/>
    <lineage>
        <taxon>Bacteria</taxon>
        <taxon>Bacillati</taxon>
        <taxon>Bacillota</taxon>
        <taxon>Bacilli</taxon>
        <taxon>Lactobacillales</taxon>
        <taxon>Lactobacillaceae</taxon>
        <taxon>Lentilactobacillus</taxon>
    </lineage>
</organism>
<evidence type="ECO:0000313" key="3">
    <source>
        <dbReference type="Proteomes" id="UP000051581"/>
    </source>
</evidence>
<sequence length="161" mass="17857">MKKTLVIYFSLSGTTKAAAESIQENTNADIVRIEPVEPYPEGYSNYSKVGMQQMEAHADVPMKTKIPDLNQYDLIFIGYPTWGGQVPRIFNSLFAENDFSGKRVLPFSTSVSTPFEDTLPSFKEAAGGGVKIVGGFRYRDEAQVQRLLKDNKSSSSFLGLE</sequence>
<dbReference type="PANTHER" id="PTHR39201">
    <property type="entry name" value="EXPORTED PROTEIN-RELATED"/>
    <property type="match status" value="1"/>
</dbReference>
<dbReference type="OrthoDB" id="9806505at2"/>
<dbReference type="PANTHER" id="PTHR39201:SF1">
    <property type="entry name" value="FLAVODOXIN-LIKE DOMAIN-CONTAINING PROTEIN"/>
    <property type="match status" value="1"/>
</dbReference>
<accession>A0A0R1KY22</accession>
<dbReference type="EMBL" id="AZEA01000007">
    <property type="protein sequence ID" value="KRK88653.1"/>
    <property type="molecule type" value="Genomic_DNA"/>
</dbReference>
<evidence type="ECO:0000313" key="2">
    <source>
        <dbReference type="EMBL" id="KRK88653.1"/>
    </source>
</evidence>
<dbReference type="GO" id="GO:0016651">
    <property type="term" value="F:oxidoreductase activity, acting on NAD(P)H"/>
    <property type="evidence" value="ECO:0007669"/>
    <property type="project" value="UniProtKB-ARBA"/>
</dbReference>
<protein>
    <recommendedName>
        <fullName evidence="1">Flavodoxin-like domain-containing protein</fullName>
    </recommendedName>
</protein>
<dbReference type="GO" id="GO:0009055">
    <property type="term" value="F:electron transfer activity"/>
    <property type="evidence" value="ECO:0007669"/>
    <property type="project" value="InterPro"/>
</dbReference>
<keyword evidence="3" id="KW-1185">Reference proteome</keyword>
<dbReference type="Pfam" id="PF12682">
    <property type="entry name" value="Flavodoxin_4"/>
    <property type="match status" value="1"/>
</dbReference>
<name>A0A0R1KY22_9LACO</name>
<dbReference type="GO" id="GO:0010181">
    <property type="term" value="F:FMN binding"/>
    <property type="evidence" value="ECO:0007669"/>
    <property type="project" value="InterPro"/>
</dbReference>
<feature type="domain" description="Flavodoxin-like" evidence="1">
    <location>
        <begin position="4"/>
        <end position="161"/>
    </location>
</feature>
<dbReference type="AlphaFoldDB" id="A0A0R1KY22"/>
<dbReference type="SUPFAM" id="SSF52218">
    <property type="entry name" value="Flavoproteins"/>
    <property type="match status" value="1"/>
</dbReference>
<dbReference type="InterPro" id="IPR029039">
    <property type="entry name" value="Flavoprotein-like_sf"/>
</dbReference>
<dbReference type="PROSITE" id="PS50902">
    <property type="entry name" value="FLAVODOXIN_LIKE"/>
    <property type="match status" value="1"/>
</dbReference>
<gene>
    <name evidence="2" type="ORF">FD17_GL002344</name>
</gene>
<dbReference type="InterPro" id="IPR008254">
    <property type="entry name" value="Flavodoxin/NO_synth"/>
</dbReference>
<comment type="caution">
    <text evidence="2">The sequence shown here is derived from an EMBL/GenBank/DDBJ whole genome shotgun (WGS) entry which is preliminary data.</text>
</comment>
<dbReference type="RefSeq" id="WP_057824628.1">
    <property type="nucleotide sequence ID" value="NZ_AZEA01000007.1"/>
</dbReference>
<evidence type="ECO:0000259" key="1">
    <source>
        <dbReference type="PROSITE" id="PS50902"/>
    </source>
</evidence>